<organism evidence="2 3">
    <name type="scientific">Fraxinus pennsylvanica</name>
    <dbReference type="NCBI Taxonomy" id="56036"/>
    <lineage>
        <taxon>Eukaryota</taxon>
        <taxon>Viridiplantae</taxon>
        <taxon>Streptophyta</taxon>
        <taxon>Embryophyta</taxon>
        <taxon>Tracheophyta</taxon>
        <taxon>Spermatophyta</taxon>
        <taxon>Magnoliopsida</taxon>
        <taxon>eudicotyledons</taxon>
        <taxon>Gunneridae</taxon>
        <taxon>Pentapetalae</taxon>
        <taxon>asterids</taxon>
        <taxon>lamiids</taxon>
        <taxon>Lamiales</taxon>
        <taxon>Oleaceae</taxon>
        <taxon>Oleeae</taxon>
        <taxon>Fraxinus</taxon>
    </lineage>
</organism>
<evidence type="ECO:0000313" key="2">
    <source>
        <dbReference type="EMBL" id="CAI9782614.1"/>
    </source>
</evidence>
<dbReference type="EMBL" id="OU503054">
    <property type="protein sequence ID" value="CAI9782614.1"/>
    <property type="molecule type" value="Genomic_DNA"/>
</dbReference>
<keyword evidence="1" id="KW-0472">Membrane</keyword>
<evidence type="ECO:0000256" key="1">
    <source>
        <dbReference type="SAM" id="Phobius"/>
    </source>
</evidence>
<dbReference type="Proteomes" id="UP000834106">
    <property type="component" value="Chromosome 19"/>
</dbReference>
<proteinExistence type="predicted"/>
<sequence>MSFEWCVKEAYVLLCKAKLPSRLNELLRENREGNEHELMLACVILGGPFSCVNASAPSSPYETNFAATCQLLLAKQSMDLLYEAEAALHPLTSPLQRFQMGLLAITFSALFTNFYLLFPSPVHYLYMRSPVLNPVQISGNENSYQKGGGLLKGKQYLIAVLINMMVKARLEVLGRSFWFLW</sequence>
<name>A0AAD2A817_9LAMI</name>
<gene>
    <name evidence="2" type="ORF">FPE_LOCUS30044</name>
</gene>
<evidence type="ECO:0000313" key="3">
    <source>
        <dbReference type="Proteomes" id="UP000834106"/>
    </source>
</evidence>
<keyword evidence="1" id="KW-1133">Transmembrane helix</keyword>
<dbReference type="AlphaFoldDB" id="A0AAD2A817"/>
<protein>
    <submittedName>
        <fullName evidence="2">Uncharacterized protein</fullName>
    </submittedName>
</protein>
<reference evidence="2" key="1">
    <citation type="submission" date="2023-05" db="EMBL/GenBank/DDBJ databases">
        <authorList>
            <person name="Huff M."/>
        </authorList>
    </citation>
    <scope>NUCLEOTIDE SEQUENCE</scope>
</reference>
<accession>A0AAD2A817</accession>
<keyword evidence="3" id="KW-1185">Reference proteome</keyword>
<keyword evidence="1" id="KW-0812">Transmembrane</keyword>
<feature type="transmembrane region" description="Helical" evidence="1">
    <location>
        <begin position="98"/>
        <end position="118"/>
    </location>
</feature>